<keyword evidence="3" id="KW-1185">Reference proteome</keyword>
<accession>A0AAV7VDW1</accession>
<dbReference type="AlphaFoldDB" id="A0AAV7VDW1"/>
<dbReference type="Proteomes" id="UP001066276">
    <property type="component" value="Chromosome 2_1"/>
</dbReference>
<dbReference type="EMBL" id="JANPWB010000003">
    <property type="protein sequence ID" value="KAJ1198809.1"/>
    <property type="molecule type" value="Genomic_DNA"/>
</dbReference>
<comment type="caution">
    <text evidence="2">The sequence shown here is derived from an EMBL/GenBank/DDBJ whole genome shotgun (WGS) entry which is preliminary data.</text>
</comment>
<evidence type="ECO:0000256" key="1">
    <source>
        <dbReference type="SAM" id="MobiDB-lite"/>
    </source>
</evidence>
<evidence type="ECO:0000313" key="3">
    <source>
        <dbReference type="Proteomes" id="UP001066276"/>
    </source>
</evidence>
<name>A0AAV7VDW1_PLEWA</name>
<proteinExistence type="predicted"/>
<sequence length="106" mass="11482">MCRPGDYSVDGIVAGKNCRGRGHAAALITRTSAEAAATPGDGRGAGAPVQPPHGLVGETLRAHSQHILFYRSEEREDRGRERETLCPLGRGRRTYPGIRKEIPYNS</sequence>
<organism evidence="2 3">
    <name type="scientific">Pleurodeles waltl</name>
    <name type="common">Iberian ribbed newt</name>
    <dbReference type="NCBI Taxonomy" id="8319"/>
    <lineage>
        <taxon>Eukaryota</taxon>
        <taxon>Metazoa</taxon>
        <taxon>Chordata</taxon>
        <taxon>Craniata</taxon>
        <taxon>Vertebrata</taxon>
        <taxon>Euteleostomi</taxon>
        <taxon>Amphibia</taxon>
        <taxon>Batrachia</taxon>
        <taxon>Caudata</taxon>
        <taxon>Salamandroidea</taxon>
        <taxon>Salamandridae</taxon>
        <taxon>Pleurodelinae</taxon>
        <taxon>Pleurodeles</taxon>
    </lineage>
</organism>
<gene>
    <name evidence="2" type="ORF">NDU88_002648</name>
</gene>
<feature type="compositionally biased region" description="Basic and acidic residues" evidence="1">
    <location>
        <begin position="73"/>
        <end position="84"/>
    </location>
</feature>
<feature type="region of interest" description="Disordered" evidence="1">
    <location>
        <begin position="73"/>
        <end position="106"/>
    </location>
</feature>
<protein>
    <recommendedName>
        <fullName evidence="4">N-acetyltransferase domain-containing protein</fullName>
    </recommendedName>
</protein>
<reference evidence="2" key="1">
    <citation type="journal article" date="2022" name="bioRxiv">
        <title>Sequencing and chromosome-scale assembly of the giantPleurodeles waltlgenome.</title>
        <authorList>
            <person name="Brown T."/>
            <person name="Elewa A."/>
            <person name="Iarovenko S."/>
            <person name="Subramanian E."/>
            <person name="Araus A.J."/>
            <person name="Petzold A."/>
            <person name="Susuki M."/>
            <person name="Suzuki K.-i.T."/>
            <person name="Hayashi T."/>
            <person name="Toyoda A."/>
            <person name="Oliveira C."/>
            <person name="Osipova E."/>
            <person name="Leigh N.D."/>
            <person name="Simon A."/>
            <person name="Yun M.H."/>
        </authorList>
    </citation>
    <scope>NUCLEOTIDE SEQUENCE</scope>
    <source>
        <strain evidence="2">20211129_DDA</strain>
        <tissue evidence="2">Liver</tissue>
    </source>
</reference>
<evidence type="ECO:0000313" key="2">
    <source>
        <dbReference type="EMBL" id="KAJ1198809.1"/>
    </source>
</evidence>
<evidence type="ECO:0008006" key="4">
    <source>
        <dbReference type="Google" id="ProtNLM"/>
    </source>
</evidence>